<dbReference type="SUPFAM" id="SSF63748">
    <property type="entry name" value="Tudor/PWWP/MBT"/>
    <property type="match status" value="1"/>
</dbReference>
<feature type="region of interest" description="Disordered" evidence="1">
    <location>
        <begin position="517"/>
        <end position="599"/>
    </location>
</feature>
<feature type="compositionally biased region" description="Polar residues" evidence="1">
    <location>
        <begin position="914"/>
        <end position="928"/>
    </location>
</feature>
<name>A0A6P6X855_COFAR</name>
<gene>
    <name evidence="4" type="primary">LOC113739910</name>
</gene>
<proteinExistence type="predicted"/>
<evidence type="ECO:0000313" key="4">
    <source>
        <dbReference type="RefSeq" id="XP_027123126.2"/>
    </source>
</evidence>
<feature type="compositionally biased region" description="Polar residues" evidence="1">
    <location>
        <begin position="673"/>
        <end position="694"/>
    </location>
</feature>
<reference evidence="3" key="1">
    <citation type="journal article" date="2025" name="Foods">
        <title>Unveiling the Microbial Signatures of Arabica Coffee Cherries: Insights into Ripeness Specific Diversity, Functional Traits, and Implications for Quality and Safety.</title>
        <authorList>
            <consortium name="RefSeq"/>
            <person name="Tenea G.N."/>
            <person name="Cifuentes V."/>
            <person name="Reyes P."/>
            <person name="Cevallos-Vallejos M."/>
        </authorList>
    </citation>
    <scope>NUCLEOTIDE SEQUENCE [LARGE SCALE GENOMIC DNA]</scope>
</reference>
<sequence>MREKLRPLMEILEMETQKDSKAVEGGFVQLKESQSLKPCGQMPREGYEMPCFGENSSASVLVAGEDGGGINVNCRDVEVSDTEINKSFDGGDNGCTLDGLVNRGEALVSELVAEENQNTRGSLGLDVQQENIGKPQNNGMNGANGQALILEGNKGIGVEKVETEEGVEKGNDAMEQSEAVDSPRKIEVSGDGFSLFVEVFGPMDGINQADEGNCSDWHALREGGPDLEDSCQRNEALSSGEETIAQVSEAGDSFLDVMKNRSISEDVHVKNETAGEDSCNRNNSFNVGDLVWAKTKTQLWWPGMITDPSNSSKGAADSHKKESFLVKYYGNANFIWCSSSQLKHFLEYFDEMSHQNNSRNFRGALERAVIEIGRRVKAEMTCSCSLKENQKISAQSADQTVERYLSMDRMGTSAFLGSHFQPASFLQSVKYIAQGAPVPGKIKLTITQNCLSAFYHSLGHCQLPMHQLRPADAKDGGHNGLNLGEKDKDLNNDGKENDTGEAEVFSQQLSPFISAEGTEDDLLDGENDRRMDSRSAKGNEARERRKSKYLSYPYINPKKGNADAPTSEENVEMNCNSGQSNGDKKSRKAGPHRSTNCSDMLGKAKDIKASSAEILSELLVTALDCLHPKRRHLSGSVNRFLCNFRRFSFLDIEIANKHIGDEVVVKVDGMTKSSNYDSEGTNGKDSVEHNSSSAKPKKRRTKKEDGTSVGTFLSGSALNALSGSVVIKCQGVGSDMPESEKVPSRPEAGTVPGVLDIKEATGLPDLNGNIPVSSAEDCQGPGTTAFHCGLEPNIRQTEDLARKNAYTRTVGLLDPSRNNIKFVQLLKDVQAMGPNFLNTVPQQNNIQGETAFTSEVIARQSEASGNNIQFGSLLNSFQPTPLLSAAAKPERRKRKDKASNLPDLNGNVAESVLPGNNATDTNSASAQTKPPRKRRRRNKSTAAVPDIGANHNKVQNSLGVSGPSLTPLVPPLLPVDGLKSPAKPSGSNPQNRDPPDLLFIKKNLEMMKSTLEKAGNNLSPEMRAKLESEIKAFMQKISSMVGSSSS</sequence>
<dbReference type="SMART" id="SM00293">
    <property type="entry name" value="PWWP"/>
    <property type="match status" value="1"/>
</dbReference>
<dbReference type="PANTHER" id="PTHR10688:SF6">
    <property type="entry name" value="SERINE_THREONINE-KINASE ATM"/>
    <property type="match status" value="1"/>
</dbReference>
<dbReference type="Pfam" id="PF00855">
    <property type="entry name" value="PWWP"/>
    <property type="match status" value="1"/>
</dbReference>
<feature type="region of interest" description="Disordered" evidence="1">
    <location>
        <begin position="470"/>
        <end position="502"/>
    </location>
</feature>
<dbReference type="PANTHER" id="PTHR10688">
    <property type="entry name" value="PWWP DOMAIN-CONTAINING PROTEIN"/>
    <property type="match status" value="1"/>
</dbReference>
<dbReference type="RefSeq" id="XP_027123126.2">
    <property type="nucleotide sequence ID" value="XM_027267325.2"/>
</dbReference>
<feature type="region of interest" description="Disordered" evidence="1">
    <location>
        <begin position="673"/>
        <end position="708"/>
    </location>
</feature>
<reference evidence="4" key="2">
    <citation type="submission" date="2025-08" db="UniProtKB">
        <authorList>
            <consortium name="RefSeq"/>
        </authorList>
    </citation>
    <scope>IDENTIFICATION</scope>
    <source>
        <tissue evidence="4">Leaves</tissue>
    </source>
</reference>
<dbReference type="OrthoDB" id="21615at2759"/>
<dbReference type="InterPro" id="IPR000313">
    <property type="entry name" value="PWWP_dom"/>
</dbReference>
<feature type="domain" description="PWWP" evidence="2">
    <location>
        <begin position="287"/>
        <end position="348"/>
    </location>
</feature>
<dbReference type="CDD" id="cd05162">
    <property type="entry name" value="PWWP"/>
    <property type="match status" value="1"/>
</dbReference>
<accession>A0A6P6X855</accession>
<feature type="compositionally biased region" description="Basic and acidic residues" evidence="1">
    <location>
        <begin position="484"/>
        <end position="498"/>
    </location>
</feature>
<evidence type="ECO:0000259" key="2">
    <source>
        <dbReference type="PROSITE" id="PS50812"/>
    </source>
</evidence>
<evidence type="ECO:0000256" key="1">
    <source>
        <dbReference type="SAM" id="MobiDB-lite"/>
    </source>
</evidence>
<dbReference type="GeneID" id="113739910"/>
<feature type="region of interest" description="Disordered" evidence="1">
    <location>
        <begin position="976"/>
        <end position="995"/>
    </location>
</feature>
<keyword evidence="3" id="KW-1185">Reference proteome</keyword>
<evidence type="ECO:0000313" key="3">
    <source>
        <dbReference type="Proteomes" id="UP001652660"/>
    </source>
</evidence>
<dbReference type="Gene3D" id="2.30.30.140">
    <property type="match status" value="1"/>
</dbReference>
<feature type="compositionally biased region" description="Basic residues" evidence="1">
    <location>
        <begin position="930"/>
        <end position="939"/>
    </location>
</feature>
<dbReference type="PROSITE" id="PS50812">
    <property type="entry name" value="PWWP"/>
    <property type="match status" value="1"/>
</dbReference>
<feature type="compositionally biased region" description="Basic and acidic residues" evidence="1">
    <location>
        <begin position="526"/>
        <end position="543"/>
    </location>
</feature>
<feature type="region of interest" description="Disordered" evidence="1">
    <location>
        <begin position="164"/>
        <end position="183"/>
    </location>
</feature>
<organism evidence="3 4">
    <name type="scientific">Coffea arabica</name>
    <name type="common">Arabian coffee</name>
    <dbReference type="NCBI Taxonomy" id="13443"/>
    <lineage>
        <taxon>Eukaryota</taxon>
        <taxon>Viridiplantae</taxon>
        <taxon>Streptophyta</taxon>
        <taxon>Embryophyta</taxon>
        <taxon>Tracheophyta</taxon>
        <taxon>Spermatophyta</taxon>
        <taxon>Magnoliopsida</taxon>
        <taxon>eudicotyledons</taxon>
        <taxon>Gunneridae</taxon>
        <taxon>Pentapetalae</taxon>
        <taxon>asterids</taxon>
        <taxon>lamiids</taxon>
        <taxon>Gentianales</taxon>
        <taxon>Rubiaceae</taxon>
        <taxon>Ixoroideae</taxon>
        <taxon>Gardenieae complex</taxon>
        <taxon>Bertiereae - Coffeeae clade</taxon>
        <taxon>Coffeeae</taxon>
        <taxon>Coffea</taxon>
    </lineage>
</organism>
<feature type="region of interest" description="Disordered" evidence="1">
    <location>
        <begin position="885"/>
        <end position="965"/>
    </location>
</feature>
<dbReference type="Proteomes" id="UP001652660">
    <property type="component" value="Chromosome 4e"/>
</dbReference>
<dbReference type="AlphaFoldDB" id="A0A6P6X855"/>
<protein>
    <recommendedName>
        <fullName evidence="2">PWWP domain-containing protein</fullName>
    </recommendedName>
</protein>
<dbReference type="InterPro" id="IPR052657">
    <property type="entry name" value="PDP_family_Arabidopsis"/>
</dbReference>